<feature type="transmembrane region" description="Helical" evidence="8">
    <location>
        <begin position="134"/>
        <end position="150"/>
    </location>
</feature>
<evidence type="ECO:0000256" key="6">
    <source>
        <dbReference type="ARBA" id="ARBA00022989"/>
    </source>
</evidence>
<comment type="similarity">
    <text evidence="2">Belongs to the EamA transporter family.</text>
</comment>
<feature type="transmembrane region" description="Helical" evidence="8">
    <location>
        <begin position="12"/>
        <end position="32"/>
    </location>
</feature>
<dbReference type="NCBIfam" id="TIGR00688">
    <property type="entry name" value="rarD"/>
    <property type="match status" value="1"/>
</dbReference>
<evidence type="ECO:0000256" key="4">
    <source>
        <dbReference type="ARBA" id="ARBA00022475"/>
    </source>
</evidence>
<evidence type="ECO:0000256" key="8">
    <source>
        <dbReference type="SAM" id="Phobius"/>
    </source>
</evidence>
<evidence type="ECO:0000256" key="5">
    <source>
        <dbReference type="ARBA" id="ARBA00022692"/>
    </source>
</evidence>
<gene>
    <name evidence="10" type="ORF">SAMN02745746_02931</name>
</gene>
<name>A0A1Y6C7Q6_9NEIS</name>
<feature type="domain" description="EamA" evidence="9">
    <location>
        <begin position="10"/>
        <end position="147"/>
    </location>
</feature>
<feature type="transmembrane region" description="Helical" evidence="8">
    <location>
        <begin position="38"/>
        <end position="58"/>
    </location>
</feature>
<evidence type="ECO:0000256" key="3">
    <source>
        <dbReference type="ARBA" id="ARBA00022448"/>
    </source>
</evidence>
<dbReference type="InterPro" id="IPR004626">
    <property type="entry name" value="RarD"/>
</dbReference>
<feature type="transmembrane region" description="Helical" evidence="8">
    <location>
        <begin position="105"/>
        <end position="127"/>
    </location>
</feature>
<feature type="transmembrane region" description="Helical" evidence="8">
    <location>
        <begin position="216"/>
        <end position="236"/>
    </location>
</feature>
<feature type="transmembrane region" description="Helical" evidence="8">
    <location>
        <begin position="185"/>
        <end position="204"/>
    </location>
</feature>
<evidence type="ECO:0000313" key="11">
    <source>
        <dbReference type="Proteomes" id="UP000192920"/>
    </source>
</evidence>
<keyword evidence="5 8" id="KW-0812">Transmembrane</keyword>
<evidence type="ECO:0000313" key="10">
    <source>
        <dbReference type="EMBL" id="SMF38765.1"/>
    </source>
</evidence>
<keyword evidence="6 8" id="KW-1133">Transmembrane helix</keyword>
<dbReference type="SUPFAM" id="SSF103481">
    <property type="entry name" value="Multidrug resistance efflux transporter EmrE"/>
    <property type="match status" value="2"/>
</dbReference>
<keyword evidence="3" id="KW-0813">Transport</keyword>
<dbReference type="Proteomes" id="UP000192920">
    <property type="component" value="Unassembled WGS sequence"/>
</dbReference>
<accession>A0A1Y6C7Q6</accession>
<feature type="transmembrane region" description="Helical" evidence="8">
    <location>
        <begin position="274"/>
        <end position="293"/>
    </location>
</feature>
<dbReference type="GO" id="GO:0005886">
    <property type="term" value="C:plasma membrane"/>
    <property type="evidence" value="ECO:0007669"/>
    <property type="project" value="UniProtKB-SubCell"/>
</dbReference>
<keyword evidence="4" id="KW-1003">Cell membrane</keyword>
<proteinExistence type="inferred from homology"/>
<keyword evidence="7 8" id="KW-0472">Membrane</keyword>
<feature type="transmembrane region" description="Helical" evidence="8">
    <location>
        <begin position="156"/>
        <end position="173"/>
    </location>
</feature>
<organism evidence="10 11">
    <name type="scientific">Pseudogulbenkiania subflava DSM 22618</name>
    <dbReference type="NCBI Taxonomy" id="1123014"/>
    <lineage>
        <taxon>Bacteria</taxon>
        <taxon>Pseudomonadati</taxon>
        <taxon>Pseudomonadota</taxon>
        <taxon>Betaproteobacteria</taxon>
        <taxon>Neisseriales</taxon>
        <taxon>Chromobacteriaceae</taxon>
        <taxon>Pseudogulbenkiania</taxon>
    </lineage>
</organism>
<feature type="transmembrane region" description="Helical" evidence="8">
    <location>
        <begin position="78"/>
        <end position="99"/>
    </location>
</feature>
<protein>
    <submittedName>
        <fullName evidence="10">Chloramphenicol-sensitive protein RarD</fullName>
    </submittedName>
</protein>
<dbReference type="Pfam" id="PF00892">
    <property type="entry name" value="EamA"/>
    <property type="match status" value="1"/>
</dbReference>
<evidence type="ECO:0000256" key="1">
    <source>
        <dbReference type="ARBA" id="ARBA00004651"/>
    </source>
</evidence>
<sequence length="302" mass="33295">MPHSQPISGKGAMLSLLASVLFALLSGYTTLLKPLDGLAIYAWRVLWTLPGVLLLLAVRGQWSSLRGQLLRLRREPLLWLLLPAMAALLATQLWLFMWAPLHGEAMAVSMGYFLLPLTMVLTGCVLYGERLYRLQWLAVGCAMVGVAHELWLTRAFAWPTLLVAIGYPPYFVLRRRSRLEPISGFALELALMSPVALLLLWHLGEAGWGVLGEPKFWLLLPGLGLISTVALASYMVASRHLPLGLLGILGYVEPVLLFVLAVTLLGEPLSLDSLLTYAPIWLAVLLTGIHTALHRRRSLRAA</sequence>
<dbReference type="InterPro" id="IPR037185">
    <property type="entry name" value="EmrE-like"/>
</dbReference>
<evidence type="ECO:0000259" key="9">
    <source>
        <dbReference type="Pfam" id="PF00892"/>
    </source>
</evidence>
<feature type="transmembrane region" description="Helical" evidence="8">
    <location>
        <begin position="243"/>
        <end position="262"/>
    </location>
</feature>
<dbReference type="InterPro" id="IPR000620">
    <property type="entry name" value="EamA_dom"/>
</dbReference>
<evidence type="ECO:0000256" key="7">
    <source>
        <dbReference type="ARBA" id="ARBA00023136"/>
    </source>
</evidence>
<keyword evidence="11" id="KW-1185">Reference proteome</keyword>
<evidence type="ECO:0000256" key="2">
    <source>
        <dbReference type="ARBA" id="ARBA00007362"/>
    </source>
</evidence>
<dbReference type="EMBL" id="FXAG01000017">
    <property type="protein sequence ID" value="SMF38765.1"/>
    <property type="molecule type" value="Genomic_DNA"/>
</dbReference>
<dbReference type="RefSeq" id="WP_085277066.1">
    <property type="nucleotide sequence ID" value="NZ_FXAG01000017.1"/>
</dbReference>
<reference evidence="11" key="1">
    <citation type="submission" date="2017-04" db="EMBL/GenBank/DDBJ databases">
        <authorList>
            <person name="Varghese N."/>
            <person name="Submissions S."/>
        </authorList>
    </citation>
    <scope>NUCLEOTIDE SEQUENCE [LARGE SCALE GENOMIC DNA]</scope>
    <source>
        <strain evidence="11">DSM 22618</strain>
    </source>
</reference>
<dbReference type="AlphaFoldDB" id="A0A1Y6C7Q6"/>
<comment type="subcellular location">
    <subcellularLocation>
        <location evidence="1">Cell membrane</location>
        <topology evidence="1">Multi-pass membrane protein</topology>
    </subcellularLocation>
</comment>